<protein>
    <submittedName>
        <fullName evidence="2">Guanine deaminase</fullName>
        <ecNumber evidence="2">3.5.4.3</ecNumber>
    </submittedName>
</protein>
<reference evidence="2 3" key="1">
    <citation type="submission" date="2018-12" db="EMBL/GenBank/DDBJ databases">
        <authorList>
            <consortium name="Pathogen Informatics"/>
        </authorList>
    </citation>
    <scope>NUCLEOTIDE SEQUENCE [LARGE SCALE GENOMIC DNA]</scope>
    <source>
        <strain evidence="2 3">NCTC10918</strain>
    </source>
</reference>
<dbReference type="Proteomes" id="UP000270988">
    <property type="component" value="Chromosome"/>
</dbReference>
<dbReference type="Gene3D" id="3.40.140.10">
    <property type="entry name" value="Cytidine Deaminase, domain 2"/>
    <property type="match status" value="1"/>
</dbReference>
<evidence type="ECO:0000313" key="3">
    <source>
        <dbReference type="Proteomes" id="UP000270988"/>
    </source>
</evidence>
<feature type="domain" description="CMP/dCMP-type deaminase" evidence="1">
    <location>
        <begin position="2"/>
        <end position="125"/>
    </location>
</feature>
<keyword evidence="2" id="KW-0378">Hydrolase</keyword>
<dbReference type="AlphaFoldDB" id="A0A448USN2"/>
<proteinExistence type="predicted"/>
<dbReference type="PROSITE" id="PS51747">
    <property type="entry name" value="CYT_DCMP_DEAMINASES_2"/>
    <property type="match status" value="1"/>
</dbReference>
<dbReference type="EC" id="3.5.4.3" evidence="2"/>
<dbReference type="PANTHER" id="PTHR11079:SF161">
    <property type="entry name" value="CMP_DCMP-TYPE DEAMINASE DOMAIN-CONTAINING PROTEIN"/>
    <property type="match status" value="1"/>
</dbReference>
<dbReference type="GO" id="GO:0047974">
    <property type="term" value="F:guanosine deaminase activity"/>
    <property type="evidence" value="ECO:0007669"/>
    <property type="project" value="TreeGrafter"/>
</dbReference>
<organism evidence="2 3">
    <name type="scientific">Rothia dentocariosa</name>
    <dbReference type="NCBI Taxonomy" id="2047"/>
    <lineage>
        <taxon>Bacteria</taxon>
        <taxon>Bacillati</taxon>
        <taxon>Actinomycetota</taxon>
        <taxon>Actinomycetes</taxon>
        <taxon>Micrococcales</taxon>
        <taxon>Micrococcaceae</taxon>
        <taxon>Rothia</taxon>
    </lineage>
</organism>
<dbReference type="SUPFAM" id="SSF53927">
    <property type="entry name" value="Cytidine deaminase-like"/>
    <property type="match status" value="1"/>
</dbReference>
<evidence type="ECO:0000313" key="2">
    <source>
        <dbReference type="EMBL" id="VEJ28922.1"/>
    </source>
</evidence>
<dbReference type="GO" id="GO:0008892">
    <property type="term" value="F:guanine deaminase activity"/>
    <property type="evidence" value="ECO:0007669"/>
    <property type="project" value="UniProtKB-EC"/>
</dbReference>
<dbReference type="Pfam" id="PF00383">
    <property type="entry name" value="dCMP_cyt_deam_1"/>
    <property type="match status" value="1"/>
</dbReference>
<evidence type="ECO:0000259" key="1">
    <source>
        <dbReference type="PROSITE" id="PS51747"/>
    </source>
</evidence>
<dbReference type="PANTHER" id="PTHR11079">
    <property type="entry name" value="CYTOSINE DEAMINASE FAMILY MEMBER"/>
    <property type="match status" value="1"/>
</dbReference>
<dbReference type="InterPro" id="IPR016193">
    <property type="entry name" value="Cytidine_deaminase-like"/>
</dbReference>
<name>A0A448USN2_9MICC</name>
<dbReference type="EMBL" id="LR134521">
    <property type="protein sequence ID" value="VEJ28922.1"/>
    <property type="molecule type" value="Genomic_DNA"/>
</dbReference>
<dbReference type="GO" id="GO:0006152">
    <property type="term" value="P:purine nucleoside catabolic process"/>
    <property type="evidence" value="ECO:0007669"/>
    <property type="project" value="TreeGrafter"/>
</dbReference>
<gene>
    <name evidence="2" type="primary">guaD</name>
    <name evidence="2" type="ORF">NCTC10918_00160</name>
</gene>
<accession>A0A448USN2</accession>
<sequence>MTKPTTLHTIMVEAVHQCIQHVDSGGLPFVGVVVQSGVAVSNFGFNRVYETGDASAHAEVVAMRDAMSRLKCSDLSGTVLLATGEPCGLCYRFAQNCGVDAIYVAADREEAASWGFDYRSSYALFGITDDMRAQFYRALPVPDRYEPFARYLEISGGHTSDLE</sequence>
<dbReference type="InterPro" id="IPR002125">
    <property type="entry name" value="CMP_dCMP_dom"/>
</dbReference>